<dbReference type="AlphaFoldDB" id="A0AAV4XUA1"/>
<organism evidence="1 2">
    <name type="scientific">Caerostris extrusa</name>
    <name type="common">Bark spider</name>
    <name type="synonym">Caerostris bankana</name>
    <dbReference type="NCBI Taxonomy" id="172846"/>
    <lineage>
        <taxon>Eukaryota</taxon>
        <taxon>Metazoa</taxon>
        <taxon>Ecdysozoa</taxon>
        <taxon>Arthropoda</taxon>
        <taxon>Chelicerata</taxon>
        <taxon>Arachnida</taxon>
        <taxon>Araneae</taxon>
        <taxon>Araneomorphae</taxon>
        <taxon>Entelegynae</taxon>
        <taxon>Araneoidea</taxon>
        <taxon>Araneidae</taxon>
        <taxon>Caerostris</taxon>
    </lineage>
</organism>
<keyword evidence="2" id="KW-1185">Reference proteome</keyword>
<reference evidence="1 2" key="1">
    <citation type="submission" date="2021-06" db="EMBL/GenBank/DDBJ databases">
        <title>Caerostris extrusa draft genome.</title>
        <authorList>
            <person name="Kono N."/>
            <person name="Arakawa K."/>
        </authorList>
    </citation>
    <scope>NUCLEOTIDE SEQUENCE [LARGE SCALE GENOMIC DNA]</scope>
</reference>
<accession>A0AAV4XUA1</accession>
<name>A0AAV4XUA1_CAEEX</name>
<sequence length="85" mass="9402">MAVFSSSPTIPMLSNILVAKNVHSPITEAHFEFGWVRLDCGYYKHYLDKAECHAAMPSAWLLKPCAISGTFKNATFLPPSSKSIE</sequence>
<evidence type="ECO:0000313" key="1">
    <source>
        <dbReference type="EMBL" id="GIY97514.1"/>
    </source>
</evidence>
<protein>
    <submittedName>
        <fullName evidence="1">Uncharacterized protein</fullName>
    </submittedName>
</protein>
<comment type="caution">
    <text evidence="1">The sequence shown here is derived from an EMBL/GenBank/DDBJ whole genome shotgun (WGS) entry which is preliminary data.</text>
</comment>
<gene>
    <name evidence="1" type="ORF">CEXT_363151</name>
</gene>
<dbReference type="Proteomes" id="UP001054945">
    <property type="component" value="Unassembled WGS sequence"/>
</dbReference>
<evidence type="ECO:0000313" key="2">
    <source>
        <dbReference type="Proteomes" id="UP001054945"/>
    </source>
</evidence>
<proteinExistence type="predicted"/>
<dbReference type="EMBL" id="BPLR01018168">
    <property type="protein sequence ID" value="GIY97514.1"/>
    <property type="molecule type" value="Genomic_DNA"/>
</dbReference>